<dbReference type="Pfam" id="PF01381">
    <property type="entry name" value="HTH_3"/>
    <property type="match status" value="1"/>
</dbReference>
<dbReference type="Proteomes" id="UP001589854">
    <property type="component" value="Unassembled WGS sequence"/>
</dbReference>
<evidence type="ECO:0000313" key="3">
    <source>
        <dbReference type="Proteomes" id="UP001589854"/>
    </source>
</evidence>
<keyword evidence="3" id="KW-1185">Reference proteome</keyword>
<reference evidence="2 3" key="1">
    <citation type="submission" date="2024-09" db="EMBL/GenBank/DDBJ databases">
        <authorList>
            <person name="Sun Q."/>
            <person name="Mori K."/>
        </authorList>
    </citation>
    <scope>NUCLEOTIDE SEQUENCE [LARGE SCALE GENOMIC DNA]</scope>
    <source>
        <strain evidence="2 3">CCM 7228</strain>
    </source>
</reference>
<dbReference type="SUPFAM" id="SSF47413">
    <property type="entry name" value="lambda repressor-like DNA-binding domains"/>
    <property type="match status" value="1"/>
</dbReference>
<dbReference type="InterPro" id="IPR010982">
    <property type="entry name" value="Lambda_DNA-bd_dom_sf"/>
</dbReference>
<feature type="domain" description="HTH cro/C1-type" evidence="1">
    <location>
        <begin position="18"/>
        <end position="48"/>
    </location>
</feature>
<dbReference type="RefSeq" id="WP_378937364.1">
    <property type="nucleotide sequence ID" value="NZ_JBHLVO010000024.1"/>
</dbReference>
<sequence length="82" mass="9947">MENKFKEIKLIENDVERLIILRKRLNKSQYEFAKDLGVSASYLGQVENYKFPFSHQLRDRINEYLRMEQELDEKNLFGNFSK</sequence>
<name>A0ABV6GJ88_9BACI</name>
<gene>
    <name evidence="2" type="ORF">ACFFIX_20400</name>
</gene>
<evidence type="ECO:0000259" key="1">
    <source>
        <dbReference type="PROSITE" id="PS50943"/>
    </source>
</evidence>
<evidence type="ECO:0000313" key="2">
    <source>
        <dbReference type="EMBL" id="MFC0273751.1"/>
    </source>
</evidence>
<dbReference type="InterPro" id="IPR001387">
    <property type="entry name" value="Cro/C1-type_HTH"/>
</dbReference>
<comment type="caution">
    <text evidence="2">The sequence shown here is derived from an EMBL/GenBank/DDBJ whole genome shotgun (WGS) entry which is preliminary data.</text>
</comment>
<protein>
    <submittedName>
        <fullName evidence="2">Helix-turn-helix domain-containing protein</fullName>
    </submittedName>
</protein>
<dbReference type="CDD" id="cd00093">
    <property type="entry name" value="HTH_XRE"/>
    <property type="match status" value="1"/>
</dbReference>
<proteinExistence type="predicted"/>
<accession>A0ABV6GJ88</accession>
<organism evidence="2 3">
    <name type="scientific">Metabacillus herbersteinensis</name>
    <dbReference type="NCBI Taxonomy" id="283816"/>
    <lineage>
        <taxon>Bacteria</taxon>
        <taxon>Bacillati</taxon>
        <taxon>Bacillota</taxon>
        <taxon>Bacilli</taxon>
        <taxon>Bacillales</taxon>
        <taxon>Bacillaceae</taxon>
        <taxon>Metabacillus</taxon>
    </lineage>
</organism>
<dbReference type="Gene3D" id="1.10.260.40">
    <property type="entry name" value="lambda repressor-like DNA-binding domains"/>
    <property type="match status" value="1"/>
</dbReference>
<dbReference type="EMBL" id="JBHLVO010000024">
    <property type="protein sequence ID" value="MFC0273751.1"/>
    <property type="molecule type" value="Genomic_DNA"/>
</dbReference>
<dbReference type="PROSITE" id="PS50943">
    <property type="entry name" value="HTH_CROC1"/>
    <property type="match status" value="1"/>
</dbReference>